<name>A0A246JMU6_9BURK</name>
<keyword evidence="3" id="KW-1185">Reference proteome</keyword>
<dbReference type="GO" id="GO:0016780">
    <property type="term" value="F:phosphotransferase activity, for other substituted phosphate groups"/>
    <property type="evidence" value="ECO:0007669"/>
    <property type="project" value="InterPro"/>
</dbReference>
<keyword evidence="1" id="KW-0812">Transmembrane</keyword>
<evidence type="ECO:0000313" key="2">
    <source>
        <dbReference type="EMBL" id="OWQ93870.1"/>
    </source>
</evidence>
<comment type="caution">
    <text evidence="2">The sequence shown here is derived from an EMBL/GenBank/DDBJ whole genome shotgun (WGS) entry which is preliminary data.</text>
</comment>
<proteinExistence type="predicted"/>
<accession>A0A246JMU6</accession>
<dbReference type="AlphaFoldDB" id="A0A246JMU6"/>
<dbReference type="InterPro" id="IPR043130">
    <property type="entry name" value="CDP-OH_PTrfase_TM_dom"/>
</dbReference>
<dbReference type="Gene3D" id="1.20.120.1760">
    <property type="match status" value="1"/>
</dbReference>
<dbReference type="OrthoDB" id="9796672at2"/>
<keyword evidence="1" id="KW-0472">Membrane</keyword>
<feature type="transmembrane region" description="Helical" evidence="1">
    <location>
        <begin position="131"/>
        <end position="148"/>
    </location>
</feature>
<sequence length="198" mass="21875">MRHHLPWMLTALRAALAPVMVALAFIPAAANADWIGLAFGLCLTTAFLSDIFDGVLARRWGVATPTLRRMDSVADSLFYVGATVAVWHLRPDAITSRCWPLLALLALELARYAFDWLKFRREAAYHMWSSKLWGLALFAGFVSLLAFGEDGWAVDAAVFIGIVADLEGLAISMVLPVWRNDVPSLAHALRIRDTHRGS</sequence>
<gene>
    <name evidence="2" type="ORF">CDN99_05435</name>
</gene>
<dbReference type="Proteomes" id="UP000197468">
    <property type="component" value="Unassembled WGS sequence"/>
</dbReference>
<dbReference type="EMBL" id="NIOF01000001">
    <property type="protein sequence ID" value="OWQ93870.1"/>
    <property type="molecule type" value="Genomic_DNA"/>
</dbReference>
<keyword evidence="1" id="KW-1133">Transmembrane helix</keyword>
<protein>
    <recommendedName>
        <fullName evidence="4">CDP-alcohol phosphatidyltransferase</fullName>
    </recommendedName>
</protein>
<dbReference type="GO" id="GO:0008654">
    <property type="term" value="P:phospholipid biosynthetic process"/>
    <property type="evidence" value="ECO:0007669"/>
    <property type="project" value="InterPro"/>
</dbReference>
<evidence type="ECO:0000256" key="1">
    <source>
        <dbReference type="SAM" id="Phobius"/>
    </source>
</evidence>
<dbReference type="Pfam" id="PF01066">
    <property type="entry name" value="CDP-OH_P_transf"/>
    <property type="match status" value="1"/>
</dbReference>
<dbReference type="InterPro" id="IPR000462">
    <property type="entry name" value="CDP-OH_P_trans"/>
</dbReference>
<evidence type="ECO:0000313" key="3">
    <source>
        <dbReference type="Proteomes" id="UP000197468"/>
    </source>
</evidence>
<organism evidence="2 3">
    <name type="scientific">Roseateles aquatilis</name>
    <dbReference type="NCBI Taxonomy" id="431061"/>
    <lineage>
        <taxon>Bacteria</taxon>
        <taxon>Pseudomonadati</taxon>
        <taxon>Pseudomonadota</taxon>
        <taxon>Betaproteobacteria</taxon>
        <taxon>Burkholderiales</taxon>
        <taxon>Sphaerotilaceae</taxon>
        <taxon>Roseateles</taxon>
    </lineage>
</organism>
<dbReference type="GO" id="GO:0016020">
    <property type="term" value="C:membrane"/>
    <property type="evidence" value="ECO:0007669"/>
    <property type="project" value="InterPro"/>
</dbReference>
<feature type="transmembrane region" description="Helical" evidence="1">
    <location>
        <begin position="34"/>
        <end position="52"/>
    </location>
</feature>
<evidence type="ECO:0008006" key="4">
    <source>
        <dbReference type="Google" id="ProtNLM"/>
    </source>
</evidence>
<feature type="transmembrane region" description="Helical" evidence="1">
    <location>
        <begin position="154"/>
        <end position="178"/>
    </location>
</feature>
<reference evidence="2 3" key="1">
    <citation type="journal article" date="2008" name="Int. J. Syst. Evol. Microbiol.">
        <title>Description of Roseateles aquatilis sp. nov. and Roseateles terrae sp. nov., in the class Betaproteobacteria, and emended description of the genus Roseateles.</title>
        <authorList>
            <person name="Gomila M."/>
            <person name="Bowien B."/>
            <person name="Falsen E."/>
            <person name="Moore E.R."/>
            <person name="Lalucat J."/>
        </authorList>
    </citation>
    <scope>NUCLEOTIDE SEQUENCE [LARGE SCALE GENOMIC DNA]</scope>
    <source>
        <strain evidence="2 3">CCUG 48205</strain>
    </source>
</reference>
<dbReference type="RefSeq" id="WP_088383222.1">
    <property type="nucleotide sequence ID" value="NZ_NIOF01000001.1"/>
</dbReference>